<evidence type="ECO:0000256" key="1">
    <source>
        <dbReference type="ARBA" id="ARBA00023015"/>
    </source>
</evidence>
<accession>A0A3Q8S2Y2</accession>
<dbReference type="SUPFAM" id="SSF46785">
    <property type="entry name" value="Winged helix' DNA-binding domain"/>
    <property type="match status" value="1"/>
</dbReference>
<reference evidence="5 6" key="1">
    <citation type="journal article" date="2020" name="Int. J. Syst. Evol. Microbiol.">
        <title>Description of Erysipelothrix piscisicarius sp. nov., an emergent fish pathogen, and assessment of virulence using a tiger barb (Puntigrus tetrazona) infection model.</title>
        <authorList>
            <person name="Pomaranski E.K."/>
            <person name="Griffin M.J."/>
            <person name="Camus A.C."/>
            <person name="Armwood A.R."/>
            <person name="Shelley J."/>
            <person name="Waldbieser G.C."/>
            <person name="LaFrentz B.R."/>
            <person name="Garcia J.C."/>
            <person name="Yanong R."/>
            <person name="Soto E."/>
        </authorList>
    </citation>
    <scope>NUCLEOTIDE SEQUENCE [LARGE SCALE GENOMIC DNA]</scope>
    <source>
        <strain evidence="5 6">15TAL0474</strain>
    </source>
</reference>
<evidence type="ECO:0000259" key="4">
    <source>
        <dbReference type="PROSITE" id="PS50949"/>
    </source>
</evidence>
<dbReference type="SUPFAM" id="SSF48008">
    <property type="entry name" value="GntR ligand-binding domain-like"/>
    <property type="match status" value="1"/>
</dbReference>
<dbReference type="Gene3D" id="1.20.120.530">
    <property type="entry name" value="GntR ligand-binding domain-like"/>
    <property type="match status" value="1"/>
</dbReference>
<feature type="domain" description="HTH gntR-type" evidence="4">
    <location>
        <begin position="18"/>
        <end position="85"/>
    </location>
</feature>
<dbReference type="AlphaFoldDB" id="A0A3Q8S2Y2"/>
<keyword evidence="3" id="KW-0804">Transcription</keyword>
<dbReference type="PANTHER" id="PTHR43537:SF49">
    <property type="entry name" value="TRANSCRIPTIONAL REGULATORY PROTEIN"/>
    <property type="match status" value="1"/>
</dbReference>
<dbReference type="GO" id="GO:0003677">
    <property type="term" value="F:DNA binding"/>
    <property type="evidence" value="ECO:0007669"/>
    <property type="project" value="UniProtKB-KW"/>
</dbReference>
<organism evidence="5 6">
    <name type="scientific">Erysipelothrix piscisicarius</name>
    <dbReference type="NCBI Taxonomy" id="2485784"/>
    <lineage>
        <taxon>Bacteria</taxon>
        <taxon>Bacillati</taxon>
        <taxon>Bacillota</taxon>
        <taxon>Erysipelotrichia</taxon>
        <taxon>Erysipelotrichales</taxon>
        <taxon>Erysipelotrichaceae</taxon>
        <taxon>Erysipelothrix</taxon>
    </lineage>
</organism>
<dbReference type="KEGG" id="eri:EEI45_06410"/>
<dbReference type="RefSeq" id="WP_125164592.1">
    <property type="nucleotide sequence ID" value="NZ_CP034234.1"/>
</dbReference>
<evidence type="ECO:0000256" key="3">
    <source>
        <dbReference type="ARBA" id="ARBA00023163"/>
    </source>
</evidence>
<gene>
    <name evidence="5" type="ORF">EEI45_06410</name>
</gene>
<dbReference type="InterPro" id="IPR036388">
    <property type="entry name" value="WH-like_DNA-bd_sf"/>
</dbReference>
<sequence>MRDYMSDVIGMIDLNQNLPLNQIIYEGLRSAIIHGVIPMGERINEKHYAQALNVSRTPIREALHRIQNEEIVQYVPNYGIVVTTFTHEDVYEIYQIRTALDILATTNAMRLMTPEREAVMEALLIETEAAQAVGDVEKVIEMSKEFNTMIYRFAEMPRLETIQNRLRDYIIRFRDISLKADSRRAKALHEHRLIFRCLKNNDVEQVQMVITEHLLESRDFILLEMDRQLQYEKK</sequence>
<dbReference type="InterPro" id="IPR011711">
    <property type="entry name" value="GntR_C"/>
</dbReference>
<dbReference type="SMART" id="SM00345">
    <property type="entry name" value="HTH_GNTR"/>
    <property type="match status" value="1"/>
</dbReference>
<keyword evidence="2" id="KW-0238">DNA-binding</keyword>
<protein>
    <submittedName>
        <fullName evidence="5">GntR family transcriptional regulator</fullName>
    </submittedName>
</protein>
<dbReference type="Gene3D" id="1.10.10.10">
    <property type="entry name" value="Winged helix-like DNA-binding domain superfamily/Winged helix DNA-binding domain"/>
    <property type="match status" value="1"/>
</dbReference>
<evidence type="ECO:0000313" key="5">
    <source>
        <dbReference type="EMBL" id="AZK44419.1"/>
    </source>
</evidence>
<keyword evidence="6" id="KW-1185">Reference proteome</keyword>
<evidence type="ECO:0000313" key="6">
    <source>
        <dbReference type="Proteomes" id="UP000278804"/>
    </source>
</evidence>
<dbReference type="Pfam" id="PF07729">
    <property type="entry name" value="FCD"/>
    <property type="match status" value="1"/>
</dbReference>
<dbReference type="Proteomes" id="UP000278804">
    <property type="component" value="Chromosome"/>
</dbReference>
<evidence type="ECO:0000256" key="2">
    <source>
        <dbReference type="ARBA" id="ARBA00023125"/>
    </source>
</evidence>
<dbReference type="SMART" id="SM00895">
    <property type="entry name" value="FCD"/>
    <property type="match status" value="1"/>
</dbReference>
<dbReference type="Pfam" id="PF00392">
    <property type="entry name" value="GntR"/>
    <property type="match status" value="1"/>
</dbReference>
<dbReference type="InterPro" id="IPR036390">
    <property type="entry name" value="WH_DNA-bd_sf"/>
</dbReference>
<dbReference type="PANTHER" id="PTHR43537">
    <property type="entry name" value="TRANSCRIPTIONAL REGULATOR, GNTR FAMILY"/>
    <property type="match status" value="1"/>
</dbReference>
<keyword evidence="1" id="KW-0805">Transcription regulation</keyword>
<dbReference type="GO" id="GO:0003700">
    <property type="term" value="F:DNA-binding transcription factor activity"/>
    <property type="evidence" value="ECO:0007669"/>
    <property type="project" value="InterPro"/>
</dbReference>
<name>A0A3Q8S2Y2_9FIRM</name>
<dbReference type="EMBL" id="CP034234">
    <property type="protein sequence ID" value="AZK44419.1"/>
    <property type="molecule type" value="Genomic_DNA"/>
</dbReference>
<dbReference type="InterPro" id="IPR000524">
    <property type="entry name" value="Tscrpt_reg_HTH_GntR"/>
</dbReference>
<dbReference type="InterPro" id="IPR008920">
    <property type="entry name" value="TF_FadR/GntR_C"/>
</dbReference>
<proteinExistence type="predicted"/>
<dbReference type="PROSITE" id="PS50949">
    <property type="entry name" value="HTH_GNTR"/>
    <property type="match status" value="1"/>
</dbReference>